<evidence type="ECO:0000313" key="4">
    <source>
        <dbReference type="EMBL" id="MFC7389238.1"/>
    </source>
</evidence>
<evidence type="ECO:0000313" key="5">
    <source>
        <dbReference type="Proteomes" id="UP001596439"/>
    </source>
</evidence>
<feature type="domain" description="DnaB/C C-terminal" evidence="3">
    <location>
        <begin position="187"/>
        <end position="256"/>
    </location>
</feature>
<reference evidence="5" key="1">
    <citation type="journal article" date="2019" name="Int. J. Syst. Evol. Microbiol.">
        <title>The Global Catalogue of Microorganisms (GCM) 10K type strain sequencing project: providing services to taxonomists for standard genome sequencing and annotation.</title>
        <authorList>
            <consortium name="The Broad Institute Genomics Platform"/>
            <consortium name="The Broad Institute Genome Sequencing Center for Infectious Disease"/>
            <person name="Wu L."/>
            <person name="Ma J."/>
        </authorList>
    </citation>
    <scope>NUCLEOTIDE SEQUENCE [LARGE SCALE GENOMIC DNA]</scope>
    <source>
        <strain evidence="5">CCUG 55590</strain>
    </source>
</reference>
<dbReference type="InterPro" id="IPR034829">
    <property type="entry name" value="DnaD-like_sf"/>
</dbReference>
<dbReference type="Gene3D" id="1.10.10.630">
    <property type="entry name" value="DnaD domain-like"/>
    <property type="match status" value="1"/>
</dbReference>
<gene>
    <name evidence="4" type="ORF">ACFQO8_03715</name>
</gene>
<keyword evidence="5" id="KW-1185">Reference proteome</keyword>
<comment type="similarity">
    <text evidence="1">Belongs to the DnaB/DnaD family.</text>
</comment>
<name>A0ABW2PIR7_9BACL</name>
<dbReference type="InterPro" id="IPR006343">
    <property type="entry name" value="DnaB/C_C"/>
</dbReference>
<dbReference type="Proteomes" id="UP001596439">
    <property type="component" value="Unassembled WGS sequence"/>
</dbReference>
<dbReference type="RefSeq" id="WP_214787057.1">
    <property type="nucleotide sequence ID" value="NZ_JANIEL010000051.1"/>
</dbReference>
<proteinExistence type="inferred from homology"/>
<accession>A0ABW2PIR7</accession>
<evidence type="ECO:0000259" key="3">
    <source>
        <dbReference type="Pfam" id="PF07261"/>
    </source>
</evidence>
<dbReference type="NCBIfam" id="TIGR01446">
    <property type="entry name" value="DnaD_dom"/>
    <property type="match status" value="1"/>
</dbReference>
<protein>
    <submittedName>
        <fullName evidence="4">DnaD domain-containing protein</fullName>
    </submittedName>
</protein>
<evidence type="ECO:0000256" key="2">
    <source>
        <dbReference type="SAM" id="MobiDB-lite"/>
    </source>
</evidence>
<dbReference type="SUPFAM" id="SSF158499">
    <property type="entry name" value="DnaD domain-like"/>
    <property type="match status" value="1"/>
</dbReference>
<dbReference type="EMBL" id="JBHTCE010000001">
    <property type="protein sequence ID" value="MFC7389238.1"/>
    <property type="molecule type" value="Genomic_DNA"/>
</dbReference>
<organism evidence="4 5">
    <name type="scientific">Exiguobacterium aestuarii</name>
    <dbReference type="NCBI Taxonomy" id="273527"/>
    <lineage>
        <taxon>Bacteria</taxon>
        <taxon>Bacillati</taxon>
        <taxon>Bacillota</taxon>
        <taxon>Bacilli</taxon>
        <taxon>Bacillales</taxon>
        <taxon>Bacillales Family XII. Incertae Sedis</taxon>
        <taxon>Exiguobacterium</taxon>
    </lineage>
</organism>
<dbReference type="PANTHER" id="PTHR37293:SF5">
    <property type="entry name" value="DNA REPLICATION PROTEIN"/>
    <property type="match status" value="1"/>
</dbReference>
<feature type="region of interest" description="Disordered" evidence="2">
    <location>
        <begin position="261"/>
        <end position="304"/>
    </location>
</feature>
<dbReference type="PANTHER" id="PTHR37293">
    <property type="entry name" value="PHAGE REPLICATION PROTEIN-RELATED"/>
    <property type="match status" value="1"/>
</dbReference>
<comment type="caution">
    <text evidence="4">The sequence shown here is derived from an EMBL/GenBank/DDBJ whole genome shotgun (WGS) entry which is preliminary data.</text>
</comment>
<feature type="region of interest" description="Disordered" evidence="2">
    <location>
        <begin position="145"/>
        <end position="179"/>
    </location>
</feature>
<feature type="compositionally biased region" description="Basic and acidic residues" evidence="2">
    <location>
        <begin position="151"/>
        <end position="165"/>
    </location>
</feature>
<dbReference type="InterPro" id="IPR053162">
    <property type="entry name" value="DnaD"/>
</dbReference>
<evidence type="ECO:0000256" key="1">
    <source>
        <dbReference type="ARBA" id="ARBA00093462"/>
    </source>
</evidence>
<sequence>MSVYRPVQTEFWTDPKVVEEFTPEDKLFYLYLLTNPSTTQIGIYQITKKTMAFELGYSIESINVLMERFIKQHKLIEYNAETREIVILNWGKYNFKRAGKPIADLVTKELRNVKYRPFIQLVAPHVPVESIRKIYESWYESSTNRTTIRGQTKEETKEETETKTEEETEDAKDESSSPLNELSNLISFFQTEGFGNATTFIIDEMRYELEDSSYEVVRYALEQSVANGARNWNYAKKIIKDKREKNLLTREAIEAFEAKRTQPKRGYGSQESAMKQAPAWVEEEAKKQHEHDRRKREELNKDVPKENELIELLQSLKQG</sequence>
<feature type="compositionally biased region" description="Basic and acidic residues" evidence="2">
    <location>
        <begin position="283"/>
        <end position="304"/>
    </location>
</feature>
<dbReference type="Pfam" id="PF07261">
    <property type="entry name" value="DnaB_2"/>
    <property type="match status" value="1"/>
</dbReference>